<comment type="catalytic activity">
    <reaction evidence="9">
        <text>(6S)-5,6,7,8-tetrahydrofolyl-(gamma-L-Glu)(n) + L-glutamate + ATP = (6S)-5,6,7,8-tetrahydrofolyl-(gamma-L-Glu)(n+1) + ADP + phosphate + H(+)</text>
        <dbReference type="Rhea" id="RHEA:10580"/>
        <dbReference type="Rhea" id="RHEA-COMP:14738"/>
        <dbReference type="Rhea" id="RHEA-COMP:14740"/>
        <dbReference type="ChEBI" id="CHEBI:15378"/>
        <dbReference type="ChEBI" id="CHEBI:29985"/>
        <dbReference type="ChEBI" id="CHEBI:30616"/>
        <dbReference type="ChEBI" id="CHEBI:43474"/>
        <dbReference type="ChEBI" id="CHEBI:141005"/>
        <dbReference type="ChEBI" id="CHEBI:456216"/>
        <dbReference type="EC" id="6.3.2.17"/>
    </reaction>
</comment>
<evidence type="ECO:0000259" key="12">
    <source>
        <dbReference type="Pfam" id="PF08245"/>
    </source>
</evidence>
<evidence type="ECO:0000313" key="13">
    <source>
        <dbReference type="EMBL" id="PIZ93545.1"/>
    </source>
</evidence>
<evidence type="ECO:0000256" key="3">
    <source>
        <dbReference type="ARBA" id="ARBA00022598"/>
    </source>
</evidence>
<dbReference type="InterPro" id="IPR004101">
    <property type="entry name" value="Mur_ligase_C"/>
</dbReference>
<feature type="domain" description="Mur ligase central" evidence="12">
    <location>
        <begin position="55"/>
        <end position="283"/>
    </location>
</feature>
<dbReference type="GO" id="GO:0005524">
    <property type="term" value="F:ATP binding"/>
    <property type="evidence" value="ECO:0007669"/>
    <property type="project" value="UniProtKB-KW"/>
</dbReference>
<dbReference type="EC" id="6.3.2.17" evidence="2"/>
<protein>
    <recommendedName>
        <fullName evidence="2">tetrahydrofolate synthase</fullName>
        <ecNumber evidence="2">6.3.2.17</ecNumber>
    </recommendedName>
    <alternativeName>
        <fullName evidence="8">Tetrahydrofolylpolyglutamate synthase</fullName>
    </alternativeName>
</protein>
<keyword evidence="4" id="KW-0479">Metal-binding</keyword>
<keyword evidence="6 10" id="KW-0067">ATP-binding</keyword>
<dbReference type="InterPro" id="IPR001645">
    <property type="entry name" value="Folylpolyglutamate_synth"/>
</dbReference>
<dbReference type="InterPro" id="IPR036615">
    <property type="entry name" value="Mur_ligase_C_dom_sf"/>
</dbReference>
<dbReference type="Gene3D" id="3.90.190.20">
    <property type="entry name" value="Mur ligase, C-terminal domain"/>
    <property type="match status" value="1"/>
</dbReference>
<keyword evidence="5 10" id="KW-0547">Nucleotide-binding</keyword>
<evidence type="ECO:0000256" key="2">
    <source>
        <dbReference type="ARBA" id="ARBA00013025"/>
    </source>
</evidence>
<dbReference type="InterPro" id="IPR013221">
    <property type="entry name" value="Mur_ligase_cen"/>
</dbReference>
<dbReference type="SUPFAM" id="SSF53623">
    <property type="entry name" value="MurD-like peptide ligases, catalytic domain"/>
    <property type="match status" value="1"/>
</dbReference>
<dbReference type="InterPro" id="IPR036565">
    <property type="entry name" value="Mur-like_cat_sf"/>
</dbReference>
<reference evidence="14" key="1">
    <citation type="submission" date="2017-09" db="EMBL/GenBank/DDBJ databases">
        <title>Depth-based differentiation of microbial function through sediment-hosted aquifers and enrichment of novel symbionts in the deep terrestrial subsurface.</title>
        <authorList>
            <person name="Probst A.J."/>
            <person name="Ladd B."/>
            <person name="Jarett J.K."/>
            <person name="Geller-Mcgrath D.E."/>
            <person name="Sieber C.M.K."/>
            <person name="Emerson J.B."/>
            <person name="Anantharaman K."/>
            <person name="Thomas B.C."/>
            <person name="Malmstrom R."/>
            <person name="Stieglmeier M."/>
            <person name="Klingl A."/>
            <person name="Woyke T."/>
            <person name="Ryan C.M."/>
            <person name="Banfield J.F."/>
        </authorList>
    </citation>
    <scope>NUCLEOTIDE SEQUENCE [LARGE SCALE GENOMIC DNA]</scope>
</reference>
<keyword evidence="7" id="KW-0460">Magnesium</keyword>
<evidence type="ECO:0000256" key="5">
    <source>
        <dbReference type="ARBA" id="ARBA00022741"/>
    </source>
</evidence>
<evidence type="ECO:0000256" key="10">
    <source>
        <dbReference type="PIRNR" id="PIRNR001563"/>
    </source>
</evidence>
<dbReference type="EMBL" id="PFPI01000022">
    <property type="protein sequence ID" value="PIZ93545.1"/>
    <property type="molecule type" value="Genomic_DNA"/>
</dbReference>
<keyword evidence="3 10" id="KW-0436">Ligase</keyword>
<accession>A0A2M7V4P6</accession>
<evidence type="ECO:0000259" key="11">
    <source>
        <dbReference type="Pfam" id="PF02875"/>
    </source>
</evidence>
<dbReference type="GO" id="GO:0005737">
    <property type="term" value="C:cytoplasm"/>
    <property type="evidence" value="ECO:0007669"/>
    <property type="project" value="TreeGrafter"/>
</dbReference>
<gene>
    <name evidence="13" type="ORF">COX83_01610</name>
</gene>
<dbReference type="GO" id="GO:0008841">
    <property type="term" value="F:dihydrofolate synthase activity"/>
    <property type="evidence" value="ECO:0007669"/>
    <property type="project" value="TreeGrafter"/>
</dbReference>
<evidence type="ECO:0000256" key="4">
    <source>
        <dbReference type="ARBA" id="ARBA00022723"/>
    </source>
</evidence>
<comment type="caution">
    <text evidence="13">The sequence shown here is derived from an EMBL/GenBank/DDBJ whole genome shotgun (WGS) entry which is preliminary data.</text>
</comment>
<dbReference type="GO" id="GO:0004326">
    <property type="term" value="F:tetrahydrofolylpolyglutamate synthase activity"/>
    <property type="evidence" value="ECO:0007669"/>
    <property type="project" value="UniProtKB-EC"/>
</dbReference>
<name>A0A2M7V4P6_9BACT</name>
<dbReference type="Pfam" id="PF08245">
    <property type="entry name" value="Mur_ligase_M"/>
    <property type="match status" value="1"/>
</dbReference>
<dbReference type="PANTHER" id="PTHR11136">
    <property type="entry name" value="FOLYLPOLYGLUTAMATE SYNTHASE-RELATED"/>
    <property type="match status" value="1"/>
</dbReference>
<evidence type="ECO:0000256" key="1">
    <source>
        <dbReference type="ARBA" id="ARBA00008276"/>
    </source>
</evidence>
<evidence type="ECO:0000313" key="14">
    <source>
        <dbReference type="Proteomes" id="UP000230078"/>
    </source>
</evidence>
<dbReference type="AlphaFoldDB" id="A0A2M7V4P6"/>
<dbReference type="Proteomes" id="UP000230078">
    <property type="component" value="Unassembled WGS sequence"/>
</dbReference>
<organism evidence="13 14">
    <name type="scientific">Candidatus Magasanikbacteria bacterium CG_4_10_14_0_2_um_filter_41_31</name>
    <dbReference type="NCBI Taxonomy" id="1974639"/>
    <lineage>
        <taxon>Bacteria</taxon>
        <taxon>Candidatus Magasanikiibacteriota</taxon>
    </lineage>
</organism>
<dbReference type="GO" id="GO:0046872">
    <property type="term" value="F:metal ion binding"/>
    <property type="evidence" value="ECO:0007669"/>
    <property type="project" value="UniProtKB-KW"/>
</dbReference>
<evidence type="ECO:0000256" key="8">
    <source>
        <dbReference type="ARBA" id="ARBA00030592"/>
    </source>
</evidence>
<proteinExistence type="inferred from homology"/>
<evidence type="ECO:0000256" key="9">
    <source>
        <dbReference type="ARBA" id="ARBA00047493"/>
    </source>
</evidence>
<dbReference type="Gene3D" id="3.40.1190.10">
    <property type="entry name" value="Mur-like, catalytic domain"/>
    <property type="match status" value="1"/>
</dbReference>
<dbReference type="NCBIfam" id="TIGR01499">
    <property type="entry name" value="folC"/>
    <property type="match status" value="1"/>
</dbReference>
<dbReference type="Pfam" id="PF02875">
    <property type="entry name" value="Mur_ligase_C"/>
    <property type="match status" value="1"/>
</dbReference>
<dbReference type="PANTHER" id="PTHR11136:SF0">
    <property type="entry name" value="DIHYDROFOLATE SYNTHETASE-RELATED"/>
    <property type="match status" value="1"/>
</dbReference>
<dbReference type="SUPFAM" id="SSF53244">
    <property type="entry name" value="MurD-like peptide ligases, peptide-binding domain"/>
    <property type="match status" value="1"/>
</dbReference>
<sequence>MTFKEAEQFLYSLTNLPRKEYMTDSKDCSEYLPRVQFFLDLLGNPEKKIPHYIHVTGTSGKGSTVHYIHNILLAAGKNVASTTSPHPTSLTERWKIGNAYMSKKEFADIIETFSPILDIYVRTSPYDMLSYFDLTTIIALYYFAQKKVAWAILEVGCGGTYDATNIIPYKDVAVITNVGLDHTQLLGKTKKEIVARKAGIIISPPDGKEPCTVITSEQNATIRKVIETQAHKQHSPMHLIAKKDISHIAIDLSGTSFTYKSTKYHTTAIGSHQSMNASVAIDVARSIGIDEKNIAKGILQTTQPLRMELLSDMPMIILDGAHNEDKIKTTVQALQEIRTKHNKENLYIINGFSGDKDIKKMIVQLATLRPKAVACTRNTINHFRKVASPYDIAHVWKKLSNTKTDIFLQPKDAFTWAQKHVTKHDILLVTGSLFVSSEIKDFF</sequence>
<feature type="domain" description="Mur ligase C-terminal" evidence="11">
    <location>
        <begin position="306"/>
        <end position="432"/>
    </location>
</feature>
<comment type="similarity">
    <text evidence="1 10">Belongs to the folylpolyglutamate synthase family.</text>
</comment>
<evidence type="ECO:0000256" key="6">
    <source>
        <dbReference type="ARBA" id="ARBA00022840"/>
    </source>
</evidence>
<evidence type="ECO:0000256" key="7">
    <source>
        <dbReference type="ARBA" id="ARBA00022842"/>
    </source>
</evidence>
<dbReference type="PIRSF" id="PIRSF001563">
    <property type="entry name" value="Folylpolyglu_synth"/>
    <property type="match status" value="1"/>
</dbReference>